<keyword evidence="3" id="KW-0413">Isomerase</keyword>
<dbReference type="EC" id="5.4.99.5" evidence="3"/>
<sequence length="97" mass="10576">MNAAAIAPANTTGATGESADRISELRTRINSIDEEIIRLWRERASLSQEVGSVRVAAGGTRLMLSREREILEQFKAELGEDGTQLALLILRAGRGRL</sequence>
<feature type="domain" description="Chorismate mutase" evidence="2">
    <location>
        <begin position="16"/>
        <end position="97"/>
    </location>
</feature>
<name>A0A8J7GNE5_9ACTN</name>
<comment type="caution">
    <text evidence="3">The sequence shown here is derived from an EMBL/GenBank/DDBJ whole genome shotgun (WGS) entry which is preliminary data.</text>
</comment>
<accession>A0A8J7GNE5</accession>
<evidence type="ECO:0000313" key="4">
    <source>
        <dbReference type="Proteomes" id="UP000622552"/>
    </source>
</evidence>
<dbReference type="InterPro" id="IPR036979">
    <property type="entry name" value="CM_dom_sf"/>
</dbReference>
<gene>
    <name evidence="3" type="ORF">IW245_006362</name>
</gene>
<dbReference type="InterPro" id="IPR002701">
    <property type="entry name" value="CM_II_prokaryot"/>
</dbReference>
<dbReference type="Proteomes" id="UP000622552">
    <property type="component" value="Unassembled WGS sequence"/>
</dbReference>
<feature type="compositionally biased region" description="Low complexity" evidence="1">
    <location>
        <begin position="1"/>
        <end position="16"/>
    </location>
</feature>
<feature type="region of interest" description="Disordered" evidence="1">
    <location>
        <begin position="1"/>
        <end position="20"/>
    </location>
</feature>
<dbReference type="Pfam" id="PF01817">
    <property type="entry name" value="CM_2"/>
    <property type="match status" value="1"/>
</dbReference>
<proteinExistence type="predicted"/>
<dbReference type="EMBL" id="JADOUF010000001">
    <property type="protein sequence ID" value="MBG6140168.1"/>
    <property type="molecule type" value="Genomic_DNA"/>
</dbReference>
<dbReference type="RefSeq" id="WP_197006741.1">
    <property type="nucleotide sequence ID" value="NZ_BONS01000006.1"/>
</dbReference>
<dbReference type="SUPFAM" id="SSF48600">
    <property type="entry name" value="Chorismate mutase II"/>
    <property type="match status" value="1"/>
</dbReference>
<dbReference type="AlphaFoldDB" id="A0A8J7GNE5"/>
<dbReference type="GO" id="GO:0004106">
    <property type="term" value="F:chorismate mutase activity"/>
    <property type="evidence" value="ECO:0007669"/>
    <property type="project" value="UniProtKB-EC"/>
</dbReference>
<dbReference type="InterPro" id="IPR036263">
    <property type="entry name" value="Chorismate_II_sf"/>
</dbReference>
<dbReference type="PROSITE" id="PS51168">
    <property type="entry name" value="CHORISMATE_MUT_2"/>
    <property type="match status" value="1"/>
</dbReference>
<evidence type="ECO:0000313" key="3">
    <source>
        <dbReference type="EMBL" id="MBG6140168.1"/>
    </source>
</evidence>
<dbReference type="NCBIfam" id="NF005894">
    <property type="entry name" value="PRK07857.1"/>
    <property type="match status" value="1"/>
</dbReference>
<dbReference type="GO" id="GO:0046417">
    <property type="term" value="P:chorismate metabolic process"/>
    <property type="evidence" value="ECO:0007669"/>
    <property type="project" value="InterPro"/>
</dbReference>
<dbReference type="Gene3D" id="1.20.59.10">
    <property type="entry name" value="Chorismate mutase"/>
    <property type="match status" value="1"/>
</dbReference>
<protein>
    <submittedName>
        <fullName evidence="3">Chorismate mutase</fullName>
        <ecNumber evidence="3">5.4.99.5</ecNumber>
    </submittedName>
</protein>
<dbReference type="InterPro" id="IPR010958">
    <property type="entry name" value="Chorismate_mutase_highGC-bac"/>
</dbReference>
<dbReference type="SMART" id="SM00830">
    <property type="entry name" value="CM_2"/>
    <property type="match status" value="1"/>
</dbReference>
<dbReference type="NCBIfam" id="TIGR01808">
    <property type="entry name" value="CM_M_hiGC-arch"/>
    <property type="match status" value="1"/>
</dbReference>
<organism evidence="3 4">
    <name type="scientific">Longispora fulva</name>
    <dbReference type="NCBI Taxonomy" id="619741"/>
    <lineage>
        <taxon>Bacteria</taxon>
        <taxon>Bacillati</taxon>
        <taxon>Actinomycetota</taxon>
        <taxon>Actinomycetes</taxon>
        <taxon>Micromonosporales</taxon>
        <taxon>Micromonosporaceae</taxon>
        <taxon>Longispora</taxon>
    </lineage>
</organism>
<reference evidence="3" key="1">
    <citation type="submission" date="2020-11" db="EMBL/GenBank/DDBJ databases">
        <title>Sequencing the genomes of 1000 actinobacteria strains.</title>
        <authorList>
            <person name="Klenk H.-P."/>
        </authorList>
    </citation>
    <scope>NUCLEOTIDE SEQUENCE</scope>
    <source>
        <strain evidence="3">DSM 45356</strain>
    </source>
</reference>
<evidence type="ECO:0000259" key="2">
    <source>
        <dbReference type="PROSITE" id="PS51168"/>
    </source>
</evidence>
<evidence type="ECO:0000256" key="1">
    <source>
        <dbReference type="SAM" id="MobiDB-lite"/>
    </source>
</evidence>
<keyword evidence="4" id="KW-1185">Reference proteome</keyword>